<sequence length="80" mass="8452">MTIEVTKGSLTGYDFYVMENESTSVHGGDSRTTGTLGDTVSPDHEVHGTITIDCPRTDSTVMLTHQGGLVNPISALTIKG</sequence>
<evidence type="ECO:0000313" key="3">
    <source>
        <dbReference type="Proteomes" id="UP001212097"/>
    </source>
</evidence>
<gene>
    <name evidence="2" type="ORF">O6R08_03930</name>
</gene>
<feature type="region of interest" description="Disordered" evidence="1">
    <location>
        <begin position="22"/>
        <end position="44"/>
    </location>
</feature>
<reference evidence="2 3" key="1">
    <citation type="submission" date="2023-06" db="EMBL/GenBank/DDBJ databases">
        <title>The Gram-positive Non-spore-bearing Anaerobic Bacilli of Human Feces.</title>
        <authorList>
            <person name="Eggerth A.H."/>
        </authorList>
    </citation>
    <scope>NUCLEOTIDE SEQUENCE [LARGE SCALE GENOMIC DNA]</scope>
    <source>
        <strain evidence="2 3">CBA3108</strain>
    </source>
</reference>
<organism evidence="2 3">
    <name type="scientific">Cutibacterium equinum</name>
    <dbReference type="NCBI Taxonomy" id="3016342"/>
    <lineage>
        <taxon>Bacteria</taxon>
        <taxon>Bacillati</taxon>
        <taxon>Actinomycetota</taxon>
        <taxon>Actinomycetes</taxon>
        <taxon>Propionibacteriales</taxon>
        <taxon>Propionibacteriaceae</taxon>
        <taxon>Cutibacterium</taxon>
    </lineage>
</organism>
<protein>
    <submittedName>
        <fullName evidence="2">Uncharacterized protein</fullName>
    </submittedName>
</protein>
<proteinExistence type="predicted"/>
<dbReference type="EMBL" id="CP115668">
    <property type="protein sequence ID" value="WCC80647.1"/>
    <property type="molecule type" value="Genomic_DNA"/>
</dbReference>
<dbReference type="Proteomes" id="UP001212097">
    <property type="component" value="Chromosome"/>
</dbReference>
<accession>A0ABY7R030</accession>
<dbReference type="RefSeq" id="WP_271418827.1">
    <property type="nucleotide sequence ID" value="NZ_CP115668.1"/>
</dbReference>
<evidence type="ECO:0000313" key="2">
    <source>
        <dbReference type="EMBL" id="WCC80647.1"/>
    </source>
</evidence>
<feature type="compositionally biased region" description="Polar residues" evidence="1">
    <location>
        <begin position="22"/>
        <end position="38"/>
    </location>
</feature>
<name>A0ABY7R030_9ACTN</name>
<evidence type="ECO:0000256" key="1">
    <source>
        <dbReference type="SAM" id="MobiDB-lite"/>
    </source>
</evidence>
<keyword evidence="3" id="KW-1185">Reference proteome</keyword>